<dbReference type="InterPro" id="IPR027417">
    <property type="entry name" value="P-loop_NTPase"/>
</dbReference>
<sequence length="249" mass="28535">ITGYSIEGISLTDPDISMRPGIIPSLIKDLMQKRVILVRSPPYSGKTSLAQLLENYLVQSQEFSEYRVIRISMIWASFVKMKCNWETFGTVWEKIIGVSWIEWIGQCRSIPSILIMDEVQKIYKDKHEFDENMKNTETAMEFWDTVKASLQGLSNFYIIMFGAYGYGANFAGLSTTIPADNCKSLLDIKFTDDELWSYVKNFCNRHFVLLDNNTLNDIISKFNKYIQKATAGHVGLVRHILHNTKSAMA</sequence>
<feature type="non-terminal residue" evidence="1">
    <location>
        <position position="1"/>
    </location>
</feature>
<feature type="non-terminal residue" evidence="1">
    <location>
        <position position="249"/>
    </location>
</feature>
<dbReference type="SUPFAM" id="SSF52540">
    <property type="entry name" value="P-loop containing nucleoside triphosphate hydrolases"/>
    <property type="match status" value="1"/>
</dbReference>
<comment type="caution">
    <text evidence="1">The sequence shown here is derived from an EMBL/GenBank/DDBJ whole genome shotgun (WGS) entry which is preliminary data.</text>
</comment>
<dbReference type="Gene3D" id="3.40.50.300">
    <property type="entry name" value="P-loop containing nucleotide triphosphate hydrolases"/>
    <property type="match status" value="1"/>
</dbReference>
<protein>
    <submittedName>
        <fullName evidence="1">4_t:CDS:1</fullName>
    </submittedName>
</protein>
<name>A0A9N9J5M6_9GLOM</name>
<dbReference type="OrthoDB" id="2377646at2759"/>
<dbReference type="EMBL" id="CAJVPS010049467">
    <property type="protein sequence ID" value="CAG8766275.1"/>
    <property type="molecule type" value="Genomic_DNA"/>
</dbReference>
<dbReference type="Proteomes" id="UP000789508">
    <property type="component" value="Unassembled WGS sequence"/>
</dbReference>
<evidence type="ECO:0000313" key="1">
    <source>
        <dbReference type="EMBL" id="CAG8766275.1"/>
    </source>
</evidence>
<gene>
    <name evidence="1" type="ORF">ALEPTO_LOCUS13891</name>
</gene>
<keyword evidence="2" id="KW-1185">Reference proteome</keyword>
<accession>A0A9N9J5M6</accession>
<organism evidence="1 2">
    <name type="scientific">Ambispora leptoticha</name>
    <dbReference type="NCBI Taxonomy" id="144679"/>
    <lineage>
        <taxon>Eukaryota</taxon>
        <taxon>Fungi</taxon>
        <taxon>Fungi incertae sedis</taxon>
        <taxon>Mucoromycota</taxon>
        <taxon>Glomeromycotina</taxon>
        <taxon>Glomeromycetes</taxon>
        <taxon>Archaeosporales</taxon>
        <taxon>Ambisporaceae</taxon>
        <taxon>Ambispora</taxon>
    </lineage>
</organism>
<reference evidence="1" key="1">
    <citation type="submission" date="2021-06" db="EMBL/GenBank/DDBJ databases">
        <authorList>
            <person name="Kallberg Y."/>
            <person name="Tangrot J."/>
            <person name="Rosling A."/>
        </authorList>
    </citation>
    <scope>NUCLEOTIDE SEQUENCE</scope>
    <source>
        <strain evidence="1">FL130A</strain>
    </source>
</reference>
<evidence type="ECO:0000313" key="2">
    <source>
        <dbReference type="Proteomes" id="UP000789508"/>
    </source>
</evidence>
<proteinExistence type="predicted"/>
<dbReference type="AlphaFoldDB" id="A0A9N9J5M6"/>